<dbReference type="Pfam" id="PF05593">
    <property type="entry name" value="RHS_repeat"/>
    <property type="match status" value="7"/>
</dbReference>
<dbReference type="InterPro" id="IPR005074">
    <property type="entry name" value="Peptidase_C39"/>
</dbReference>
<dbReference type="PROSITE" id="PS50022">
    <property type="entry name" value="FA58C_3"/>
    <property type="match status" value="2"/>
</dbReference>
<dbReference type="InterPro" id="IPR031325">
    <property type="entry name" value="RHS_repeat"/>
</dbReference>
<sequence>MHQSNSRRPITGRPLARAITAAFLLTTLGISIPASASVPVDPGTASLETRLREARVFEEPLIATGPSSLEEQQALWQAVQQYRDAGNAEALAPLQSFLAQYPNSAWGLALRTNLGLTYYRLGYFSRAMEAWEAAWRDARAQTQPETKRLADRALGELVRMHARIGHADRVTELLKESHARPLQGPATEAIAGAREGLWLMRNEPGVAYLCGPMALKNILEFQGADRSRIAKINAVRSSPHGVTLDTVGKLAQQVNLPYTIARRSPGTPIPLPAVVHWKINHYAAIVAEENGQYHLKDPTFGRDLWISKDALEAETSNYFLIPRQAARQPGWKTVAQAEAKQVFGMGATTAVDETRLTPNDAKACDCKNEDNANSAGAADAGIYGGLEGIPSMGMPSYNVHAMLVSLNLVDTPVGYRPPKGPAVNFTLTYNQRDAHQPANFTYFNFGPKWTSNWLSYVQDDPASAGSSVMRYVAGGGVVVQSGYNASAGTFTAETADASVLVRTSATSYERRLSDGSKEVYAQPDGATYAPRRVFLTQIVDRRGNAVTLGYDGQQRLTAITDALGKRTTLGYGNVSNPLLVTQITDPFGRTAQIGYDTSGRLSDITDAIGMQSSFSYDAGTFINAMTTPYGTTQFAYGESGMQRWINITDPLGQTERVEYAQPASGIPSSESQTPAGMEVFNSWINYRNTFYWNAKAYAESAGDYTKARLTHWLHSRDINNGTAGVIESTKEPQESRVWYRYANQPGIATAGPSEQPTQIGRVRDDGSAELVRMAYNAQGNLTTKVDGASQQISYDYADNGVDVVRIYGLGINPIAEYTYDDKHNPLTYRDAAGQVTTYTYNAAGQKTSETNALGKTTRWEYDDSGFLQRVVNATGKTDVSFTYDAVGRVASRTDAEGYTLKYQYDALNRLTQIQYPDNTTRVQSWDKLDLASVTDQMGRVTRYAYNSVRNRVQVTDPLGRTTQSDYYPNGKIKTETDANGTVTAFTYTASGRLATRTVTAAGGAAQTTSYSYDGIGQLTQVTQPDGSATAFKYDDARRMTVASDKQGNSIQSTLDQRGNHTQDQLLDPSGKPTQQVARVFDAMNRLVQVTKQGASPTSVASEALVKVAPVGVTASSTYSDNVPARAIDGVSSNAWIATSYAPQWIEVDLGAAVPLKKLRMLVSQTPAGQTTHVVTGGMSPAPTSVLKTLSGNTSDGQWLEVSLDTAVSVRYIRIATTGSPSWVSWHELEFYRTPGGASTTPATPSTLTKITPAAATASGYYSANVPSQAIDGKNDTPWTATDAPQWIEVDLGAVVPLKKMRLLTSQSPAGQTTHVVTAGVAAAPTNVLQTFSGNTTDSQWLEASWEAAPVDVRYVRIKTTASPSWVSWHELEFYR</sequence>
<dbReference type="InterPro" id="IPR011990">
    <property type="entry name" value="TPR-like_helical_dom_sf"/>
</dbReference>
<organism evidence="3 4">
    <name type="scientific">Ralstonia syzygii</name>
    <dbReference type="NCBI Taxonomy" id="28097"/>
    <lineage>
        <taxon>Bacteria</taxon>
        <taxon>Pseudomonadati</taxon>
        <taxon>Pseudomonadota</taxon>
        <taxon>Betaproteobacteria</taxon>
        <taxon>Burkholderiales</taxon>
        <taxon>Burkholderiaceae</taxon>
        <taxon>Ralstonia</taxon>
        <taxon>Ralstonia solanacearum species complex</taxon>
    </lineage>
</organism>
<dbReference type="CDD" id="cd02259">
    <property type="entry name" value="Peptidase_C39_like"/>
    <property type="match status" value="1"/>
</dbReference>
<proteinExistence type="predicted"/>
<dbReference type="Pfam" id="PF00754">
    <property type="entry name" value="F5_F8_type_C"/>
    <property type="match status" value="2"/>
</dbReference>
<dbReference type="Gene3D" id="1.25.40.10">
    <property type="entry name" value="Tetratricopeptide repeat domain"/>
    <property type="match status" value="1"/>
</dbReference>
<evidence type="ECO:0000259" key="2">
    <source>
        <dbReference type="PROSITE" id="PS50022"/>
    </source>
</evidence>
<dbReference type="InterPro" id="IPR050708">
    <property type="entry name" value="T6SS_VgrG/RHS"/>
</dbReference>
<dbReference type="InterPro" id="IPR006530">
    <property type="entry name" value="YD"/>
</dbReference>
<evidence type="ECO:0000313" key="3">
    <source>
        <dbReference type="EMBL" id="QUP53335.1"/>
    </source>
</evidence>
<dbReference type="PANTHER" id="PTHR32305:SF15">
    <property type="entry name" value="PROTEIN RHSA-RELATED"/>
    <property type="match status" value="1"/>
</dbReference>
<dbReference type="EMBL" id="CP046729">
    <property type="protein sequence ID" value="QUP53335.1"/>
    <property type="molecule type" value="Genomic_DNA"/>
</dbReference>
<reference evidence="3 4" key="1">
    <citation type="journal article" date="2021" name="Phytopathology">
        <title>Complete genome sequence of Ralstonia syzygii subsp. indonesiensis strain LLRS-1, isolated from wilted tobacco in China.</title>
        <authorList>
            <person name="Lu C.H."/>
            <person name="Li J.Y."/>
            <person name="Mi M.G."/>
            <person name="Lin Z.L."/>
            <person name="Jiang N."/>
            <person name="Gai X."/>
            <person name="Ma J.H."/>
            <person name="Lei L.P."/>
            <person name="Xia Z.Y."/>
        </authorList>
    </citation>
    <scope>NUCLEOTIDE SEQUENCE [LARGE SCALE GENOMIC DNA]</scope>
    <source>
        <strain evidence="3 4">LLRS-1</strain>
    </source>
</reference>
<dbReference type="RefSeq" id="WP_211904728.1">
    <property type="nucleotide sequence ID" value="NZ_CP046729.1"/>
</dbReference>
<evidence type="ECO:0000256" key="1">
    <source>
        <dbReference type="SAM" id="MobiDB-lite"/>
    </source>
</evidence>
<dbReference type="Proteomes" id="UP000677898">
    <property type="component" value="Chromosome"/>
</dbReference>
<evidence type="ECO:0000313" key="4">
    <source>
        <dbReference type="Proteomes" id="UP000677898"/>
    </source>
</evidence>
<dbReference type="PANTHER" id="PTHR32305">
    <property type="match status" value="1"/>
</dbReference>
<feature type="region of interest" description="Disordered" evidence="1">
    <location>
        <begin position="1042"/>
        <end position="1071"/>
    </location>
</feature>
<feature type="compositionally biased region" description="Polar residues" evidence="1">
    <location>
        <begin position="1043"/>
        <end position="1064"/>
    </location>
</feature>
<dbReference type="Gene3D" id="3.90.930.1">
    <property type="match status" value="1"/>
</dbReference>
<gene>
    <name evidence="3" type="ORF">GO998_05930</name>
</gene>
<dbReference type="Gene3D" id="3.90.70.10">
    <property type="entry name" value="Cysteine proteinases"/>
    <property type="match status" value="1"/>
</dbReference>
<name>A0ABX7ZDP5_9RALS</name>
<feature type="domain" description="F5/8 type C" evidence="2">
    <location>
        <begin position="1092"/>
        <end position="1233"/>
    </location>
</feature>
<keyword evidence="4" id="KW-1185">Reference proteome</keyword>
<feature type="domain" description="F5/8 type C" evidence="2">
    <location>
        <begin position="1238"/>
        <end position="1375"/>
    </location>
</feature>
<dbReference type="InterPro" id="IPR000421">
    <property type="entry name" value="FA58C"/>
</dbReference>
<dbReference type="InterPro" id="IPR008979">
    <property type="entry name" value="Galactose-bd-like_sf"/>
</dbReference>
<dbReference type="NCBIfam" id="TIGR01643">
    <property type="entry name" value="YD_repeat_2x"/>
    <property type="match status" value="8"/>
</dbReference>
<accession>A0ABX7ZDP5</accession>
<dbReference type="Pfam" id="PF03412">
    <property type="entry name" value="Peptidase_C39"/>
    <property type="match status" value="1"/>
</dbReference>
<protein>
    <submittedName>
        <fullName evidence="3">Type IV secretion protein Rhs</fullName>
    </submittedName>
</protein>
<dbReference type="SUPFAM" id="SSF49785">
    <property type="entry name" value="Galactose-binding domain-like"/>
    <property type="match status" value="2"/>
</dbReference>
<dbReference type="Gene3D" id="2.60.120.260">
    <property type="entry name" value="Galactose-binding domain-like"/>
    <property type="match status" value="2"/>
</dbReference>
<dbReference type="Gene3D" id="2.180.10.10">
    <property type="entry name" value="RHS repeat-associated core"/>
    <property type="match status" value="2"/>
</dbReference>